<dbReference type="EMBL" id="ML733391">
    <property type="protein sequence ID" value="KAB8226580.1"/>
    <property type="molecule type" value="Genomic_DNA"/>
</dbReference>
<dbReference type="AlphaFoldDB" id="A0A5N6FCN8"/>
<feature type="compositionally biased region" description="Basic residues" evidence="1">
    <location>
        <begin position="77"/>
        <end position="89"/>
    </location>
</feature>
<evidence type="ECO:0000313" key="4">
    <source>
        <dbReference type="Proteomes" id="UP000326799"/>
    </source>
</evidence>
<evidence type="ECO:0000256" key="1">
    <source>
        <dbReference type="SAM" id="MobiDB-lite"/>
    </source>
</evidence>
<keyword evidence="4" id="KW-1185">Reference proteome</keyword>
<reference evidence="3 4" key="1">
    <citation type="submission" date="2019-04" db="EMBL/GenBank/DDBJ databases">
        <title>Fungal friends and foes A comparative genomics study of 23 Aspergillus species from section Flavi.</title>
        <authorList>
            <consortium name="DOE Joint Genome Institute"/>
            <person name="Kjaerbolling I."/>
            <person name="Vesth T.C."/>
            <person name="Frisvad J.C."/>
            <person name="Nybo J.L."/>
            <person name="Theobald S."/>
            <person name="Kildgaard S."/>
            <person name="Petersen T.I."/>
            <person name="Kuo A."/>
            <person name="Sato A."/>
            <person name="Lyhne E.K."/>
            <person name="Kogle M.E."/>
            <person name="Wiebenga A."/>
            <person name="Kun R.S."/>
            <person name="Lubbers R.J."/>
            <person name="Makela M.R."/>
            <person name="Barry K."/>
            <person name="Chovatia M."/>
            <person name="Clum A."/>
            <person name="Daum C."/>
            <person name="Haridas S."/>
            <person name="He G."/>
            <person name="LaButti K."/>
            <person name="Lipzen A."/>
            <person name="Mondo S."/>
            <person name="Pangilinan J."/>
            <person name="Riley R."/>
            <person name="Salamov A."/>
            <person name="Simmons B.A."/>
            <person name="Magnuson J.K."/>
            <person name="Henrissat B."/>
            <person name="Mortensen U.H."/>
            <person name="Larsen T.O."/>
            <person name="De vries R.P."/>
            <person name="Grigoriev I.V."/>
            <person name="Machida M."/>
            <person name="Baker S.E."/>
            <person name="Andersen M.R."/>
        </authorList>
    </citation>
    <scope>NUCLEOTIDE SEQUENCE [LARGE SCALE GENOMIC DNA]</scope>
    <source>
        <strain evidence="3 4">CBS 126849</strain>
    </source>
</reference>
<organism evidence="3 4">
    <name type="scientific">Aspergillus novoparasiticus</name>
    <dbReference type="NCBI Taxonomy" id="986946"/>
    <lineage>
        <taxon>Eukaryota</taxon>
        <taxon>Fungi</taxon>
        <taxon>Dikarya</taxon>
        <taxon>Ascomycota</taxon>
        <taxon>Pezizomycotina</taxon>
        <taxon>Eurotiomycetes</taxon>
        <taxon>Eurotiomycetidae</taxon>
        <taxon>Eurotiales</taxon>
        <taxon>Aspergillaceae</taxon>
        <taxon>Aspergillus</taxon>
        <taxon>Aspergillus subgen. Circumdati</taxon>
    </lineage>
</organism>
<gene>
    <name evidence="3" type="ORF">BDV33DRAFT_162443</name>
</gene>
<keyword evidence="2" id="KW-1133">Transmembrane helix</keyword>
<keyword evidence="2" id="KW-0812">Transmembrane</keyword>
<protein>
    <submittedName>
        <fullName evidence="3">Uncharacterized protein</fullName>
    </submittedName>
</protein>
<evidence type="ECO:0000256" key="2">
    <source>
        <dbReference type="SAM" id="Phobius"/>
    </source>
</evidence>
<name>A0A5N6FCN8_9EURO</name>
<feature type="transmembrane region" description="Helical" evidence="2">
    <location>
        <begin position="28"/>
        <end position="45"/>
    </location>
</feature>
<evidence type="ECO:0000313" key="3">
    <source>
        <dbReference type="EMBL" id="KAB8226580.1"/>
    </source>
</evidence>
<keyword evidence="2" id="KW-0472">Membrane</keyword>
<feature type="region of interest" description="Disordered" evidence="1">
    <location>
        <begin position="77"/>
        <end position="96"/>
    </location>
</feature>
<dbReference type="Proteomes" id="UP000326799">
    <property type="component" value="Unassembled WGS sequence"/>
</dbReference>
<sequence>MRMEVISWTKLGIGGSSTAPYICPYRQAFGLVYFGGLAIISLYGVRAEKAFGHSGHMTSYLKVLERYTEHSYSVAFQKKHSSHKNRRPMPKASTVL</sequence>
<proteinExistence type="predicted"/>
<accession>A0A5N6FCN8</accession>